<evidence type="ECO:0000313" key="1">
    <source>
        <dbReference type="EMBL" id="DAE17324.1"/>
    </source>
</evidence>
<protein>
    <submittedName>
        <fullName evidence="1">BRO family protein</fullName>
    </submittedName>
</protein>
<accession>A0A8S5QFL2</accession>
<dbReference type="EMBL" id="BK015639">
    <property type="protein sequence ID" value="DAE17324.1"/>
    <property type="molecule type" value="Genomic_DNA"/>
</dbReference>
<name>A0A8S5QFL2_9CAUD</name>
<sequence>MSKLKLITTENFGDLQCNFYRNMNDDILLTREQIGSALEYKNPTTALSMIHKRHKDRLDVLSVVHKLLSTDGKEYETILYTERGVMEICRWSNSKNANQFMD</sequence>
<organism evidence="1">
    <name type="scientific">Siphoviridae sp. ctr2f5</name>
    <dbReference type="NCBI Taxonomy" id="2825684"/>
    <lineage>
        <taxon>Viruses</taxon>
        <taxon>Duplodnaviria</taxon>
        <taxon>Heunggongvirae</taxon>
        <taxon>Uroviricota</taxon>
        <taxon>Caudoviricetes</taxon>
    </lineage>
</organism>
<reference evidence="1" key="1">
    <citation type="journal article" date="2021" name="Proc. Natl. Acad. Sci. U.S.A.">
        <title>A Catalog of Tens of Thousands of Viruses from Human Metagenomes Reveals Hidden Associations with Chronic Diseases.</title>
        <authorList>
            <person name="Tisza M.J."/>
            <person name="Buck C.B."/>
        </authorList>
    </citation>
    <scope>NUCLEOTIDE SEQUENCE</scope>
    <source>
        <strain evidence="1">Ctr2f5</strain>
    </source>
</reference>
<proteinExistence type="predicted"/>